<dbReference type="InterPro" id="IPR050260">
    <property type="entry name" value="FAD-bd_OxRdtase"/>
</dbReference>
<keyword evidence="4" id="KW-0274">FAD</keyword>
<dbReference type="eggNOG" id="COG0446">
    <property type="taxonomic scope" value="Bacteria"/>
</dbReference>
<proteinExistence type="inferred from homology"/>
<dbReference type="InterPro" id="IPR023753">
    <property type="entry name" value="FAD/NAD-binding_dom"/>
</dbReference>
<gene>
    <name evidence="8" type="primary">nox</name>
    <name evidence="8" type="ORF">QX99_01867</name>
</gene>
<dbReference type="PATRIC" id="fig|137591.25.peg.1839"/>
<dbReference type="GO" id="GO:0016491">
    <property type="term" value="F:oxidoreductase activity"/>
    <property type="evidence" value="ECO:0007669"/>
    <property type="project" value="UniProtKB-KW"/>
</dbReference>
<dbReference type="EMBL" id="JWHU01000034">
    <property type="protein sequence ID" value="KIU19844.1"/>
    <property type="molecule type" value="Genomic_DNA"/>
</dbReference>
<organism evidence="8 9">
    <name type="scientific">Weissella cibaria</name>
    <dbReference type="NCBI Taxonomy" id="137591"/>
    <lineage>
        <taxon>Bacteria</taxon>
        <taxon>Bacillati</taxon>
        <taxon>Bacillota</taxon>
        <taxon>Bacilli</taxon>
        <taxon>Lactobacillales</taxon>
        <taxon>Lactobacillaceae</taxon>
        <taxon>Weissella</taxon>
    </lineage>
</organism>
<evidence type="ECO:0000313" key="9">
    <source>
        <dbReference type="Proteomes" id="UP000032287"/>
    </source>
</evidence>
<dbReference type="PANTHER" id="PTHR43429">
    <property type="entry name" value="PYRIDINE NUCLEOTIDE-DISULFIDE OXIDOREDUCTASE DOMAIN-CONTAINING"/>
    <property type="match status" value="1"/>
</dbReference>
<dbReference type="SUPFAM" id="SSF51905">
    <property type="entry name" value="FAD/NAD(P)-binding domain"/>
    <property type="match status" value="1"/>
</dbReference>
<dbReference type="InterPro" id="IPR004099">
    <property type="entry name" value="Pyr_nucl-diS_OxRdtase_dimer"/>
</dbReference>
<dbReference type="RefSeq" id="WP_043712075.1">
    <property type="nucleotide sequence ID" value="NZ_CP012873.1"/>
</dbReference>
<dbReference type="PRINTS" id="PR00368">
    <property type="entry name" value="FADPNR"/>
</dbReference>
<evidence type="ECO:0000256" key="5">
    <source>
        <dbReference type="ARBA" id="ARBA00023002"/>
    </source>
</evidence>
<keyword evidence="3" id="KW-0285">Flavoprotein</keyword>
<comment type="similarity">
    <text evidence="2">Belongs to the class-III pyridine nucleotide-disulfide oxidoreductase family.</text>
</comment>
<dbReference type="EC" id="1.6.99.3" evidence="8"/>
<dbReference type="KEGG" id="wcb:AO080_07885"/>
<dbReference type="Pfam" id="PF07992">
    <property type="entry name" value="Pyr_redox_2"/>
    <property type="match status" value="1"/>
</dbReference>
<dbReference type="Gene3D" id="3.30.390.30">
    <property type="match status" value="1"/>
</dbReference>
<dbReference type="SUPFAM" id="SSF55424">
    <property type="entry name" value="FAD/NAD-linked reductases, dimerisation (C-terminal) domain"/>
    <property type="match status" value="1"/>
</dbReference>
<evidence type="ECO:0000256" key="3">
    <source>
        <dbReference type="ARBA" id="ARBA00022630"/>
    </source>
</evidence>
<evidence type="ECO:0000256" key="1">
    <source>
        <dbReference type="ARBA" id="ARBA00001974"/>
    </source>
</evidence>
<dbReference type="InterPro" id="IPR016156">
    <property type="entry name" value="FAD/NAD-linked_Rdtase_dimer_sf"/>
</dbReference>
<protein>
    <submittedName>
        <fullName evidence="8">Nox protein</fullName>
        <ecNumber evidence="8">1.6.99.3</ecNumber>
    </submittedName>
</protein>
<keyword evidence="9" id="KW-1185">Reference proteome</keyword>
<keyword evidence="6" id="KW-0558">Oxidation</keyword>
<evidence type="ECO:0000256" key="4">
    <source>
        <dbReference type="ARBA" id="ARBA00022827"/>
    </source>
</evidence>
<evidence type="ECO:0000256" key="2">
    <source>
        <dbReference type="ARBA" id="ARBA00009130"/>
    </source>
</evidence>
<dbReference type="Pfam" id="PF02852">
    <property type="entry name" value="Pyr_redox_dim"/>
    <property type="match status" value="1"/>
</dbReference>
<dbReference type="Gene3D" id="3.50.50.60">
    <property type="entry name" value="FAD/NAD(P)-binding domain"/>
    <property type="match status" value="2"/>
</dbReference>
<dbReference type="PANTHER" id="PTHR43429:SF1">
    <property type="entry name" value="NAD(P)H SULFUR OXIDOREDUCTASE (COA-DEPENDENT)"/>
    <property type="match status" value="1"/>
</dbReference>
<dbReference type="AlphaFoldDB" id="A0A0D1K496"/>
<dbReference type="OrthoDB" id="9802028at2"/>
<name>A0A0D1K496_9LACO</name>
<comment type="caution">
    <text evidence="8">The sequence shown here is derived from an EMBL/GenBank/DDBJ whole genome shotgun (WGS) entry which is preliminary data.</text>
</comment>
<dbReference type="InterPro" id="IPR036188">
    <property type="entry name" value="FAD/NAD-bd_sf"/>
</dbReference>
<keyword evidence="7" id="KW-0676">Redox-active center</keyword>
<evidence type="ECO:0000256" key="7">
    <source>
        <dbReference type="ARBA" id="ARBA00023284"/>
    </source>
</evidence>
<evidence type="ECO:0000256" key="6">
    <source>
        <dbReference type="ARBA" id="ARBA00023097"/>
    </source>
</evidence>
<comment type="cofactor">
    <cofactor evidence="1">
        <name>FAD</name>
        <dbReference type="ChEBI" id="CHEBI:57692"/>
    </cofactor>
</comment>
<keyword evidence="5 8" id="KW-0560">Oxidoreductase</keyword>
<dbReference type="PRINTS" id="PR00411">
    <property type="entry name" value="PNDRDTASEI"/>
</dbReference>
<reference evidence="8 9" key="1">
    <citation type="journal article" date="2015" name="Microbiology (Mosc.)">
        <title>Genomics of the Weissella cibaria species with an examination of its metabolic traits.</title>
        <authorList>
            <person name="Lynch K.M."/>
            <person name="Lucid A."/>
            <person name="Arendt E.K."/>
            <person name="Sleator R.D."/>
            <person name="Lucey B."/>
            <person name="Coffey A."/>
        </authorList>
    </citation>
    <scope>NUCLEOTIDE SEQUENCE [LARGE SCALE GENOMIC DNA]</scope>
    <source>
        <strain evidence="8 9">MG1</strain>
    </source>
</reference>
<sequence length="449" mass="48986">MKIAVIGSTHAGTFSATQIKQLHPEADITVYEQHTTVSFLSCGIALWVGNHVSDEQRMFYETPASMTEQGITMKMQHQVVEADLVNKRVRAKNLLTGDFSDETFDKIVITTGSKPLVPKIPGIDNDKIYMVKSWEDANRIKEVADDVKRVVVIGAGYIGAEIAEQFSVTGKKVTLIDGFDRVLPKNFSPVITDRLEAAFQDNDVTLALQQLVTGFEDATDGGIRVTTNQGAYEADIAVLGIGFLPNTDLFKGQVDMLPNGAILTNAYMETSLPDVYAAGDATTVFYNPTQAYDYIPLATNAIRQGMLVARNIDGHHLAYSGTQATSAVELYGYAMSATGLNKGAAEARGLDVVETVHEEDYRPDFMLSTTPVLSTLTWDRKTRRVLGAAFMSKHDITQAANVVSLAIQNQMTIDDLAMADFFFQPNFTQPVNFVGATALQAVSDAQNKN</sequence>
<dbReference type="Proteomes" id="UP000032287">
    <property type="component" value="Unassembled WGS sequence"/>
</dbReference>
<dbReference type="STRING" id="137591.AO080_07885"/>
<evidence type="ECO:0000313" key="8">
    <source>
        <dbReference type="EMBL" id="KIU19844.1"/>
    </source>
</evidence>
<accession>A0A0D1K496</accession>